<evidence type="ECO:0000256" key="2">
    <source>
        <dbReference type="ARBA" id="ARBA00012475"/>
    </source>
</evidence>
<feature type="region of interest" description="Disordered" evidence="11">
    <location>
        <begin position="686"/>
        <end position="915"/>
    </location>
</feature>
<dbReference type="AlphaFoldDB" id="A0A2V0PGU8"/>
<comment type="subcellular location">
    <subcellularLocation>
        <location evidence="1">Nucleus</location>
    </subcellularLocation>
</comment>
<keyword evidence="6" id="KW-0547">Nucleotide-binding</keyword>
<evidence type="ECO:0000256" key="1">
    <source>
        <dbReference type="ARBA" id="ARBA00004123"/>
    </source>
</evidence>
<dbReference type="GO" id="GO:0004484">
    <property type="term" value="F:mRNA guanylyltransferase activity"/>
    <property type="evidence" value="ECO:0007669"/>
    <property type="project" value="UniProtKB-EC"/>
</dbReference>
<dbReference type="SUPFAM" id="SSF50249">
    <property type="entry name" value="Nucleic acid-binding proteins"/>
    <property type="match status" value="1"/>
</dbReference>
<evidence type="ECO:0000256" key="11">
    <source>
        <dbReference type="SAM" id="MobiDB-lite"/>
    </source>
</evidence>
<gene>
    <name evidence="13" type="ORF">Rsub_11572</name>
</gene>
<reference evidence="13 14" key="1">
    <citation type="journal article" date="2018" name="Sci. Rep.">
        <title>Raphidocelis subcapitata (=Pseudokirchneriella subcapitata) provides an insight into genome evolution and environmental adaptations in the Sphaeropleales.</title>
        <authorList>
            <person name="Suzuki S."/>
            <person name="Yamaguchi H."/>
            <person name="Nakajima N."/>
            <person name="Kawachi M."/>
        </authorList>
    </citation>
    <scope>NUCLEOTIDE SEQUENCE [LARGE SCALE GENOMIC DNA]</scope>
    <source>
        <strain evidence="13 14">NIES-35</strain>
    </source>
</reference>
<feature type="region of interest" description="Disordered" evidence="11">
    <location>
        <begin position="306"/>
        <end position="330"/>
    </location>
</feature>
<feature type="compositionally biased region" description="Low complexity" evidence="11">
    <location>
        <begin position="835"/>
        <end position="862"/>
    </location>
</feature>
<dbReference type="FunCoup" id="A0A2V0PGU8">
    <property type="interactions" value="2039"/>
</dbReference>
<dbReference type="SUPFAM" id="SSF56091">
    <property type="entry name" value="DNA ligase/mRNA capping enzyme, catalytic domain"/>
    <property type="match status" value="1"/>
</dbReference>
<dbReference type="InterPro" id="IPR012340">
    <property type="entry name" value="NA-bd_OB-fold"/>
</dbReference>
<dbReference type="PROSITE" id="PS00383">
    <property type="entry name" value="TYR_PHOSPHATASE_1"/>
    <property type="match status" value="1"/>
</dbReference>
<dbReference type="InterPro" id="IPR051029">
    <property type="entry name" value="mRNA_Capping_Enz/RNA_Phosphat"/>
</dbReference>
<feature type="region of interest" description="Disordered" evidence="11">
    <location>
        <begin position="234"/>
        <end position="284"/>
    </location>
</feature>
<dbReference type="InterPro" id="IPR013846">
    <property type="entry name" value="mRNA_cap_enzyme_C"/>
</dbReference>
<keyword evidence="9" id="KW-0539">Nucleus</keyword>
<dbReference type="PANTHER" id="PTHR10367">
    <property type="entry name" value="MRNA-CAPPING ENZYME"/>
    <property type="match status" value="1"/>
</dbReference>
<dbReference type="Pfam" id="PF03919">
    <property type="entry name" value="mRNA_cap_C"/>
    <property type="match status" value="1"/>
</dbReference>
<dbReference type="Gene3D" id="3.90.190.10">
    <property type="entry name" value="Protein tyrosine phosphatase superfamily"/>
    <property type="match status" value="1"/>
</dbReference>
<evidence type="ECO:0000256" key="5">
    <source>
        <dbReference type="ARBA" id="ARBA00022695"/>
    </source>
</evidence>
<dbReference type="Gene3D" id="2.40.50.140">
    <property type="entry name" value="Nucleic acid-binding proteins"/>
    <property type="match status" value="1"/>
</dbReference>
<evidence type="ECO:0000256" key="7">
    <source>
        <dbReference type="ARBA" id="ARBA00023042"/>
    </source>
</evidence>
<organism evidence="13 14">
    <name type="scientific">Raphidocelis subcapitata</name>
    <dbReference type="NCBI Taxonomy" id="307507"/>
    <lineage>
        <taxon>Eukaryota</taxon>
        <taxon>Viridiplantae</taxon>
        <taxon>Chlorophyta</taxon>
        <taxon>core chlorophytes</taxon>
        <taxon>Chlorophyceae</taxon>
        <taxon>CS clade</taxon>
        <taxon>Sphaeropleales</taxon>
        <taxon>Selenastraceae</taxon>
        <taxon>Raphidocelis</taxon>
    </lineage>
</organism>
<keyword evidence="3" id="KW-0507">mRNA processing</keyword>
<evidence type="ECO:0000256" key="10">
    <source>
        <dbReference type="ARBA" id="ARBA00044624"/>
    </source>
</evidence>
<keyword evidence="4" id="KW-0808">Transferase</keyword>
<dbReference type="InterPro" id="IPR000387">
    <property type="entry name" value="Tyr_Pase_dom"/>
</dbReference>
<feature type="compositionally biased region" description="Low complexity" evidence="11">
    <location>
        <begin position="702"/>
        <end position="726"/>
    </location>
</feature>
<proteinExistence type="predicted"/>
<evidence type="ECO:0000256" key="9">
    <source>
        <dbReference type="ARBA" id="ARBA00023242"/>
    </source>
</evidence>
<dbReference type="PANTHER" id="PTHR10367:SF17">
    <property type="entry name" value="MRNA-CAPPING ENZYME"/>
    <property type="match status" value="1"/>
</dbReference>
<dbReference type="GO" id="GO:0006370">
    <property type="term" value="P:7-methylguanosine mRNA capping"/>
    <property type="evidence" value="ECO:0007669"/>
    <property type="project" value="UniProtKB-KW"/>
</dbReference>
<dbReference type="SUPFAM" id="SSF52799">
    <property type="entry name" value="(Phosphotyrosine protein) phosphatases II"/>
    <property type="match status" value="1"/>
</dbReference>
<evidence type="ECO:0000313" key="14">
    <source>
        <dbReference type="Proteomes" id="UP000247498"/>
    </source>
</evidence>
<evidence type="ECO:0000256" key="4">
    <source>
        <dbReference type="ARBA" id="ARBA00022679"/>
    </source>
</evidence>
<dbReference type="InterPro" id="IPR016130">
    <property type="entry name" value="Tyr_Pase_AS"/>
</dbReference>
<dbReference type="InterPro" id="IPR029021">
    <property type="entry name" value="Prot-tyrosine_phosphatase-like"/>
</dbReference>
<accession>A0A2V0PGU8</accession>
<dbReference type="GO" id="GO:0005524">
    <property type="term" value="F:ATP binding"/>
    <property type="evidence" value="ECO:0007669"/>
    <property type="project" value="InterPro"/>
</dbReference>
<feature type="compositionally biased region" description="Low complexity" evidence="11">
    <location>
        <begin position="818"/>
        <end position="829"/>
    </location>
</feature>
<dbReference type="Pfam" id="PF01331">
    <property type="entry name" value="mRNA_cap_enzyme"/>
    <property type="match status" value="2"/>
</dbReference>
<keyword evidence="8" id="KW-0342">GTP-binding</keyword>
<dbReference type="STRING" id="307507.A0A2V0PGU8"/>
<protein>
    <recommendedName>
        <fullName evidence="2">mRNA guanylyltransferase</fullName>
        <ecNumber evidence="2">2.7.7.50</ecNumber>
    </recommendedName>
</protein>
<dbReference type="GO" id="GO:0005525">
    <property type="term" value="F:GTP binding"/>
    <property type="evidence" value="ECO:0007669"/>
    <property type="project" value="UniProtKB-KW"/>
</dbReference>
<dbReference type="Gene3D" id="3.30.470.30">
    <property type="entry name" value="DNA ligase/mRNA capping enzyme"/>
    <property type="match status" value="1"/>
</dbReference>
<dbReference type="CDD" id="cd07895">
    <property type="entry name" value="Adenylation_mRNA_capping"/>
    <property type="match status" value="1"/>
</dbReference>
<keyword evidence="14" id="KW-1185">Reference proteome</keyword>
<feature type="compositionally biased region" description="Low complexity" evidence="11">
    <location>
        <begin position="761"/>
        <end position="783"/>
    </location>
</feature>
<evidence type="ECO:0000256" key="6">
    <source>
        <dbReference type="ARBA" id="ARBA00022741"/>
    </source>
</evidence>
<dbReference type="GO" id="GO:0016787">
    <property type="term" value="F:hydrolase activity"/>
    <property type="evidence" value="ECO:0007669"/>
    <property type="project" value="UniProtKB-ARBA"/>
</dbReference>
<name>A0A2V0PGU8_9CHLO</name>
<feature type="compositionally biased region" description="Gly residues" evidence="11">
    <location>
        <begin position="784"/>
        <end position="793"/>
    </location>
</feature>
<sequence>MQQNKRQRSDGRPYDPIPKGWRQCPPMGEVSELHPFIPCKVPLGGRLGQTIEEPYQFTPEAACMAAHEKLSAFVQAKQQQTGGAWVPPWAAGRWDPRTRGAFAPQLAMIIDLSNSSRYYNPMEVPQGVTYVKVPCVGRDASPDPLAVNQFCWEVNKALMSYPETYFLIHCTHGFNRTGYMVVSAMMRLLAATGMCVERGVRRFAQQRPPGIYKHEYIEDLFRYHHEVRPAATLTPVVPGWKGPDTPGGDDDDDGGGEGGGEGGQQQKKKEEGHMSHEDKFGEPVPDEEREWLAAQVYDVIVMQDQRAQPGAPPPSNSFAGGAPQFAGSQPVSLDREKLEYVKKKRYWVTWKADGTRYLLLLTHWGAYLIDRACDVRRCQMRFPTALPEERAAAFQRARQKAKRAEEVPLFPVGPGHNWTLMDGEMVVDEIEEGGAKKQRRRYLAYDLMLLNGEGVQDLKFGDRHMLIEREVAAPRGEEARWMCALPAGRAPLVYLYQEEPYGFRRKDFYQLHRGEKLLREFIPRLCHESDGLILQPHDDPYLPRTCDDLLKWKFDYLNSVDFKLEALYGKEPQLLLNYGGGRSRGGAQLNQHRPKEGVRLLVTPGFDPIAYNGRIIECSYNRQERAWEFMRERTDKGTANFIGVFDKVVKSIEDNLQEGDLLAAFEAAYREQPELYEDDIRAQQGLPPLPRRAFQPQPPPQWQQQQQPQWQQPPQHGAPQWQQGPPAHHHHHHPQQQQQYWQPPRGAPPQQQGHAPHHRQQWQGGPPQQQQQQHPYPQQQQHGWQGGGSGGGQPRQQRPRDPSHRLHQQRHPQPPHPAAAEDPADAFGAGDAGDAGDAAFAGDDPADAFGAGDAGDGAFVGDDPAEAGPGLGEDDGHPPFGPGGEEDEEDEEGGGGGYYAATEGGELAPPPLDDE</sequence>
<dbReference type="Proteomes" id="UP000247498">
    <property type="component" value="Unassembled WGS sequence"/>
</dbReference>
<dbReference type="PROSITE" id="PS50056">
    <property type="entry name" value="TYR_PHOSPHATASE_2"/>
    <property type="match status" value="1"/>
</dbReference>
<dbReference type="InParanoid" id="A0A2V0PGU8"/>
<keyword evidence="5" id="KW-0548">Nucleotidyltransferase</keyword>
<feature type="domain" description="Tyrosine specific protein phosphatases" evidence="12">
    <location>
        <begin position="167"/>
        <end position="218"/>
    </location>
</feature>
<dbReference type="OrthoDB" id="200924at2759"/>
<feature type="compositionally biased region" description="Acidic residues" evidence="11">
    <location>
        <begin position="884"/>
        <end position="893"/>
    </location>
</feature>
<evidence type="ECO:0000313" key="13">
    <source>
        <dbReference type="EMBL" id="GBF98986.1"/>
    </source>
</evidence>
<dbReference type="GO" id="GO:0005634">
    <property type="term" value="C:nucleus"/>
    <property type="evidence" value="ECO:0007669"/>
    <property type="project" value="UniProtKB-SubCell"/>
</dbReference>
<evidence type="ECO:0000256" key="3">
    <source>
        <dbReference type="ARBA" id="ARBA00022664"/>
    </source>
</evidence>
<dbReference type="InterPro" id="IPR001339">
    <property type="entry name" value="mRNA_cap_enzyme_adenylation"/>
</dbReference>
<keyword evidence="7" id="KW-0506">mRNA capping</keyword>
<dbReference type="EC" id="2.7.7.50" evidence="2"/>
<comment type="catalytic activity">
    <reaction evidence="10">
        <text>a 5'-end diphospho-ribonucleoside in mRNA + GTP + H(+) = a 5'-end (5'-triphosphoguanosine)-ribonucleoside in mRNA + diphosphate</text>
        <dbReference type="Rhea" id="RHEA:67012"/>
        <dbReference type="Rhea" id="RHEA-COMP:17165"/>
        <dbReference type="Rhea" id="RHEA-COMP:17166"/>
        <dbReference type="ChEBI" id="CHEBI:15378"/>
        <dbReference type="ChEBI" id="CHEBI:33019"/>
        <dbReference type="ChEBI" id="CHEBI:37565"/>
        <dbReference type="ChEBI" id="CHEBI:167616"/>
        <dbReference type="ChEBI" id="CHEBI:167617"/>
        <dbReference type="EC" id="2.7.7.50"/>
    </reaction>
    <physiologicalReaction direction="left-to-right" evidence="10">
        <dbReference type="Rhea" id="RHEA:67013"/>
    </physiologicalReaction>
</comment>
<feature type="compositionally biased region" description="Basic and acidic residues" evidence="11">
    <location>
        <begin position="267"/>
        <end position="281"/>
    </location>
</feature>
<feature type="compositionally biased region" description="Low complexity" evidence="11">
    <location>
        <begin position="735"/>
        <end position="754"/>
    </location>
</feature>
<evidence type="ECO:0000259" key="12">
    <source>
        <dbReference type="PROSITE" id="PS50056"/>
    </source>
</evidence>
<evidence type="ECO:0000256" key="8">
    <source>
        <dbReference type="ARBA" id="ARBA00023134"/>
    </source>
</evidence>
<dbReference type="EMBL" id="BDRX01000141">
    <property type="protein sequence ID" value="GBF98986.1"/>
    <property type="molecule type" value="Genomic_DNA"/>
</dbReference>
<comment type="caution">
    <text evidence="13">The sequence shown here is derived from an EMBL/GenBank/DDBJ whole genome shotgun (WGS) entry which is preliminary data.</text>
</comment>